<reference evidence="1 3" key="1">
    <citation type="journal article" date="2009" name="Stand. Genomic Sci.">
        <title>Complete genome sequence of Halogeometricum borinquense type strain (PR3).</title>
        <authorList>
            <person name="Malfatti S."/>
            <person name="Tindall B.J."/>
            <person name="Schneider S."/>
            <person name="Fahnrich R."/>
            <person name="Lapidus A."/>
            <person name="Labuttii K."/>
            <person name="Copeland A."/>
            <person name="Glavina Del Rio T."/>
            <person name="Nolan M."/>
            <person name="Chen F."/>
            <person name="Lucas S."/>
            <person name="Tice H."/>
            <person name="Cheng J.F."/>
            <person name="Bruce D."/>
            <person name="Goodwin L."/>
            <person name="Pitluck S."/>
            <person name="Anderson I."/>
            <person name="Pati A."/>
            <person name="Ivanova N."/>
            <person name="Mavromatis K."/>
            <person name="Chen A."/>
            <person name="Palaniappan K."/>
            <person name="D'haeseleer P."/>
            <person name="Goker M."/>
            <person name="Bristow J."/>
            <person name="Eisen J.A."/>
            <person name="Markowitz V."/>
            <person name="Hugenholtz P."/>
            <person name="Kyrpides N.C."/>
            <person name="Klenk H.P."/>
            <person name="Chain P."/>
        </authorList>
    </citation>
    <scope>NUCLEOTIDE SEQUENCE [LARGE SCALE GENOMIC DNA]</scope>
    <source>
        <strain evidence="3">ATCC 700274 / DSM 11551 / JCM 10706 / KCTC 4070 / PR3</strain>
        <strain evidence="1">PR 3</strain>
    </source>
</reference>
<reference evidence="2 4" key="2">
    <citation type="journal article" date="2014" name="PLoS Genet.">
        <title>Phylogenetically driven sequencing of extremely halophilic archaea reveals strategies for static and dynamic osmo-response.</title>
        <authorList>
            <person name="Becker E.A."/>
            <person name="Seitzer P.M."/>
            <person name="Tritt A."/>
            <person name="Larsen D."/>
            <person name="Krusor M."/>
            <person name="Yao A.I."/>
            <person name="Wu D."/>
            <person name="Madern D."/>
            <person name="Eisen J.A."/>
            <person name="Darling A.E."/>
            <person name="Facciotti M.T."/>
        </authorList>
    </citation>
    <scope>NUCLEOTIDE SEQUENCE [LARGE SCALE GENOMIC DNA]</scope>
    <source>
        <strain evidence="2 4">DSM 11551</strain>
    </source>
</reference>
<dbReference type="PATRIC" id="fig|469382.19.peg.728"/>
<dbReference type="KEGG" id="hbo:Hbor_12360"/>
<organism evidence="1 3">
    <name type="scientific">Halogeometricum borinquense (strain ATCC 700274 / DSM 11551 / JCM 10706 / KCTC 4070 / PR3)</name>
    <dbReference type="NCBI Taxonomy" id="469382"/>
    <lineage>
        <taxon>Archaea</taxon>
        <taxon>Methanobacteriati</taxon>
        <taxon>Methanobacteriota</taxon>
        <taxon>Stenosarchaea group</taxon>
        <taxon>Halobacteria</taxon>
        <taxon>Halobacteriales</taxon>
        <taxon>Haloferacaceae</taxon>
        <taxon>Halogeometricum</taxon>
    </lineage>
</organism>
<sequence length="120" mass="13646">MEFVSRKEERSDVAQTRRERRIGASFGIDFCALNGENRSMAAPSSFDVADISPLAWRLLRVAAGYDQRSVEREVDDIVQAHISMLESGTRALSRPRREELFELYAAELDADQIEALTTYF</sequence>
<evidence type="ECO:0000313" key="1">
    <source>
        <dbReference type="EMBL" id="ADQ66825.1"/>
    </source>
</evidence>
<protein>
    <submittedName>
        <fullName evidence="1">Uncharacterized protein</fullName>
    </submittedName>
</protein>
<dbReference type="EMBL" id="CP001690">
    <property type="protein sequence ID" value="ADQ66825.1"/>
    <property type="molecule type" value="Genomic_DNA"/>
</dbReference>
<dbReference type="EMBL" id="AOHT01000010">
    <property type="protein sequence ID" value="ELY30333.1"/>
    <property type="molecule type" value="Genomic_DNA"/>
</dbReference>
<dbReference type="Proteomes" id="UP000006663">
    <property type="component" value="Chromosome"/>
</dbReference>
<gene>
    <name evidence="1" type="ordered locus">Hbor_12360</name>
    <name evidence="2" type="ORF">C499_03668</name>
</gene>
<dbReference type="HOGENOM" id="CLU_2044339_0_0_2"/>
<dbReference type="eggNOG" id="arCOG09134">
    <property type="taxonomic scope" value="Archaea"/>
</dbReference>
<proteinExistence type="predicted"/>
<accession>E4NR89</accession>
<keyword evidence="3" id="KW-1185">Reference proteome</keyword>
<evidence type="ECO:0000313" key="2">
    <source>
        <dbReference type="EMBL" id="ELY30333.1"/>
    </source>
</evidence>
<name>E4NR89_HALBP</name>
<evidence type="ECO:0000313" key="4">
    <source>
        <dbReference type="Proteomes" id="UP000011585"/>
    </source>
</evidence>
<dbReference type="STRING" id="469382.Hbor_12360"/>
<dbReference type="Proteomes" id="UP000011585">
    <property type="component" value="Unassembled WGS sequence"/>
</dbReference>
<evidence type="ECO:0000313" key="3">
    <source>
        <dbReference type="Proteomes" id="UP000006663"/>
    </source>
</evidence>
<dbReference type="AlphaFoldDB" id="E4NR89"/>